<dbReference type="PIRSF" id="PIRSF000193">
    <property type="entry name" value="Pyrrol-5-carb_rd"/>
    <property type="match status" value="1"/>
</dbReference>
<dbReference type="AlphaFoldDB" id="A0A1E2RXG9"/>
<dbReference type="GO" id="GO:0004735">
    <property type="term" value="F:pyrroline-5-carboxylate reductase activity"/>
    <property type="evidence" value="ECO:0007669"/>
    <property type="project" value="UniProtKB-UniRule"/>
</dbReference>
<feature type="domain" description="Pyrroline-5-carboxylate reductase catalytic N-terminal" evidence="7">
    <location>
        <begin position="11"/>
        <end position="102"/>
    </location>
</feature>
<proteinExistence type="inferred from homology"/>
<comment type="caution">
    <text evidence="9">The sequence shown here is derived from an EMBL/GenBank/DDBJ whole genome shotgun (WGS) entry which is preliminary data.</text>
</comment>
<dbReference type="InterPro" id="IPR029036">
    <property type="entry name" value="P5CR_dimer"/>
</dbReference>
<dbReference type="SUPFAM" id="SSF48179">
    <property type="entry name" value="6-phosphogluconate dehydrogenase C-terminal domain-like"/>
    <property type="match status" value="1"/>
</dbReference>
<keyword evidence="4" id="KW-0641">Proline biosynthesis</keyword>
<feature type="domain" description="Pyrroline-5-carboxylate reductase dimerisation" evidence="8">
    <location>
        <begin position="166"/>
        <end position="271"/>
    </location>
</feature>
<name>A0A1E2RXG9_9HYPH</name>
<evidence type="ECO:0000256" key="6">
    <source>
        <dbReference type="PIRSR" id="PIRSR000193-1"/>
    </source>
</evidence>
<accession>A0A1E2RXG9</accession>
<dbReference type="EMBL" id="MASI01000005">
    <property type="protein sequence ID" value="ODA66936.1"/>
    <property type="molecule type" value="Genomic_DNA"/>
</dbReference>
<comment type="catalytic activity">
    <reaction evidence="4">
        <text>L-proline + NAD(+) = (S)-1-pyrroline-5-carboxylate + NADH + 2 H(+)</text>
        <dbReference type="Rhea" id="RHEA:14105"/>
        <dbReference type="ChEBI" id="CHEBI:15378"/>
        <dbReference type="ChEBI" id="CHEBI:17388"/>
        <dbReference type="ChEBI" id="CHEBI:57540"/>
        <dbReference type="ChEBI" id="CHEBI:57945"/>
        <dbReference type="ChEBI" id="CHEBI:60039"/>
        <dbReference type="EC" id="1.5.1.2"/>
    </reaction>
</comment>
<dbReference type="InterPro" id="IPR000304">
    <property type="entry name" value="Pyrroline-COOH_reductase"/>
</dbReference>
<comment type="similarity">
    <text evidence="1 4">Belongs to the pyrroline-5-carboxylate reductase family.</text>
</comment>
<dbReference type="Proteomes" id="UP000095087">
    <property type="component" value="Unassembled WGS sequence"/>
</dbReference>
<evidence type="ECO:0000313" key="10">
    <source>
        <dbReference type="Proteomes" id="UP000095087"/>
    </source>
</evidence>
<keyword evidence="3 4" id="KW-0560">Oxidoreductase</keyword>
<dbReference type="Pfam" id="PF03807">
    <property type="entry name" value="F420_oxidored"/>
    <property type="match status" value="1"/>
</dbReference>
<gene>
    <name evidence="4" type="primary">proC</name>
    <name evidence="9" type="ORF">A7A08_02233</name>
</gene>
<reference evidence="9 10" key="1">
    <citation type="submission" date="2016-07" db="EMBL/GenBank/DDBJ databases">
        <title>Draft genome sequence of Methyloligella halotolerans C2T (VKM B-2706T=CCUG 61687T=DSM 25045T), a halotolerant polyhydroxybutyrate accumulating methylotroph.</title>
        <authorList>
            <person name="Vasilenko O.V."/>
            <person name="Doronina N.V."/>
            <person name="Poroshina M.N."/>
            <person name="Tarlachkov S.V."/>
            <person name="Trotsenko Y.A."/>
        </authorList>
    </citation>
    <scope>NUCLEOTIDE SEQUENCE [LARGE SCALE GENOMIC DNA]</scope>
    <source>
        <strain evidence="9 10">VKM B-2706</strain>
    </source>
</reference>
<evidence type="ECO:0000259" key="8">
    <source>
        <dbReference type="Pfam" id="PF14748"/>
    </source>
</evidence>
<dbReference type="SUPFAM" id="SSF51735">
    <property type="entry name" value="NAD(P)-binding Rossmann-fold domains"/>
    <property type="match status" value="1"/>
</dbReference>
<dbReference type="EC" id="1.5.1.2" evidence="4 5"/>
<keyword evidence="10" id="KW-1185">Reference proteome</keyword>
<dbReference type="STRING" id="1177755.A7A08_02233"/>
<protein>
    <recommendedName>
        <fullName evidence="4 5">Pyrroline-5-carboxylate reductase</fullName>
        <shortName evidence="4">P5C reductase</shortName>
        <shortName evidence="4">P5CR</shortName>
        <ecNumber evidence="4 5">1.5.1.2</ecNumber>
    </recommendedName>
    <alternativeName>
        <fullName evidence="4">PCA reductase</fullName>
    </alternativeName>
</protein>
<evidence type="ECO:0000256" key="5">
    <source>
        <dbReference type="NCBIfam" id="TIGR00112"/>
    </source>
</evidence>
<comment type="function">
    <text evidence="4">Catalyzes the reduction of 1-pyrroline-5-carboxylate (PCA) to L-proline.</text>
</comment>
<evidence type="ECO:0000313" key="9">
    <source>
        <dbReference type="EMBL" id="ODA66936.1"/>
    </source>
</evidence>
<dbReference type="GO" id="GO:0005737">
    <property type="term" value="C:cytoplasm"/>
    <property type="evidence" value="ECO:0007669"/>
    <property type="project" value="UniProtKB-SubCell"/>
</dbReference>
<comment type="pathway">
    <text evidence="4">Amino-acid biosynthesis; L-proline biosynthesis; L-proline from L-glutamate 5-semialdehyde: step 1/1.</text>
</comment>
<sequence length="273" mass="27998">MSLDLARPVLLVGAGKMGGAMLSGWLDAGLSPSLLHVQDPKPSPEMAARLEGLGIRAVAEADRSLDPAIIVLAVKPQMLDGVLPDIAPLVGEGTVVVSIAAGKTLAGLEAKLPSEAAVIRAMPNTPAAIGQGVIVACANDNVTSEQRQHCDLLLQAGGTVLWLEEESAMDAVTALSGSGPAYVFLLTECMAQAGISLGLQPELAAELARETVAGAGALMRETALPPGQLRENVTSPQGVTAAALEVLMDDEGLEALMRRAMEKAAKRSAELSS</sequence>
<feature type="binding site" evidence="6">
    <location>
        <begin position="73"/>
        <end position="76"/>
    </location>
    <ligand>
        <name>NADP(+)</name>
        <dbReference type="ChEBI" id="CHEBI:58349"/>
    </ligand>
</feature>
<comment type="catalytic activity">
    <reaction evidence="4">
        <text>L-proline + NADP(+) = (S)-1-pyrroline-5-carboxylate + NADPH + 2 H(+)</text>
        <dbReference type="Rhea" id="RHEA:14109"/>
        <dbReference type="ChEBI" id="CHEBI:15378"/>
        <dbReference type="ChEBI" id="CHEBI:17388"/>
        <dbReference type="ChEBI" id="CHEBI:57783"/>
        <dbReference type="ChEBI" id="CHEBI:58349"/>
        <dbReference type="ChEBI" id="CHEBI:60039"/>
        <dbReference type="EC" id="1.5.1.2"/>
    </reaction>
</comment>
<dbReference type="PATRIC" id="fig|1177755.3.peg.2246"/>
<dbReference type="InterPro" id="IPR036291">
    <property type="entry name" value="NAD(P)-bd_dom_sf"/>
</dbReference>
<dbReference type="InterPro" id="IPR028939">
    <property type="entry name" value="P5C_Rdtase_cat_N"/>
</dbReference>
<dbReference type="PANTHER" id="PTHR11645">
    <property type="entry name" value="PYRROLINE-5-CARBOXYLATE REDUCTASE"/>
    <property type="match status" value="1"/>
</dbReference>
<dbReference type="FunFam" id="1.10.3730.10:FF:000001">
    <property type="entry name" value="Pyrroline-5-carboxylate reductase"/>
    <property type="match status" value="1"/>
</dbReference>
<organism evidence="9 10">
    <name type="scientific">Methyloligella halotolerans</name>
    <dbReference type="NCBI Taxonomy" id="1177755"/>
    <lineage>
        <taxon>Bacteria</taxon>
        <taxon>Pseudomonadati</taxon>
        <taxon>Pseudomonadota</taxon>
        <taxon>Alphaproteobacteria</taxon>
        <taxon>Hyphomicrobiales</taxon>
        <taxon>Hyphomicrobiaceae</taxon>
        <taxon>Methyloligella</taxon>
    </lineage>
</organism>
<evidence type="ECO:0000259" key="7">
    <source>
        <dbReference type="Pfam" id="PF03807"/>
    </source>
</evidence>
<comment type="subcellular location">
    <subcellularLocation>
        <location evidence="4">Cytoplasm</location>
    </subcellularLocation>
</comment>
<dbReference type="Gene3D" id="3.40.50.720">
    <property type="entry name" value="NAD(P)-binding Rossmann-like Domain"/>
    <property type="match status" value="1"/>
</dbReference>
<dbReference type="Gene3D" id="1.10.3730.10">
    <property type="entry name" value="ProC C-terminal domain-like"/>
    <property type="match status" value="1"/>
</dbReference>
<evidence type="ECO:0000256" key="1">
    <source>
        <dbReference type="ARBA" id="ARBA00005525"/>
    </source>
</evidence>
<keyword evidence="4" id="KW-0028">Amino-acid biosynthesis</keyword>
<dbReference type="NCBIfam" id="TIGR00112">
    <property type="entry name" value="proC"/>
    <property type="match status" value="1"/>
</dbReference>
<dbReference type="HAMAP" id="MF_01925">
    <property type="entry name" value="P5C_reductase"/>
    <property type="match status" value="1"/>
</dbReference>
<dbReference type="UniPathway" id="UPA00098">
    <property type="reaction ID" value="UER00361"/>
</dbReference>
<dbReference type="InterPro" id="IPR008927">
    <property type="entry name" value="6-PGluconate_DH-like_C_sf"/>
</dbReference>
<keyword evidence="2 4" id="KW-0521">NADP</keyword>
<evidence type="ECO:0000256" key="3">
    <source>
        <dbReference type="ARBA" id="ARBA00023002"/>
    </source>
</evidence>
<dbReference type="GO" id="GO:0055129">
    <property type="term" value="P:L-proline biosynthetic process"/>
    <property type="evidence" value="ECO:0007669"/>
    <property type="project" value="UniProtKB-UniRule"/>
</dbReference>
<evidence type="ECO:0000256" key="2">
    <source>
        <dbReference type="ARBA" id="ARBA00022857"/>
    </source>
</evidence>
<keyword evidence="4" id="KW-0963">Cytoplasm</keyword>
<evidence type="ECO:0000256" key="4">
    <source>
        <dbReference type="HAMAP-Rule" id="MF_01925"/>
    </source>
</evidence>
<dbReference type="PANTHER" id="PTHR11645:SF0">
    <property type="entry name" value="PYRROLINE-5-CARBOXYLATE REDUCTASE 3"/>
    <property type="match status" value="1"/>
</dbReference>
<dbReference type="Pfam" id="PF14748">
    <property type="entry name" value="P5CR_dimer"/>
    <property type="match status" value="1"/>
</dbReference>
<dbReference type="RefSeq" id="WP_208430613.1">
    <property type="nucleotide sequence ID" value="NZ_MASI01000005.1"/>
</dbReference>